<dbReference type="GO" id="GO:0006352">
    <property type="term" value="P:DNA-templated transcription initiation"/>
    <property type="evidence" value="ECO:0007669"/>
    <property type="project" value="InterPro"/>
</dbReference>
<evidence type="ECO:0000259" key="5">
    <source>
        <dbReference type="PROSITE" id="PS00716"/>
    </source>
</evidence>
<dbReference type="Gene3D" id="1.10.1740.10">
    <property type="match status" value="1"/>
</dbReference>
<dbReference type="CDD" id="cd06171">
    <property type="entry name" value="Sigma70_r4"/>
    <property type="match status" value="1"/>
</dbReference>
<dbReference type="PRINTS" id="PR00046">
    <property type="entry name" value="SIGMA70FCT"/>
</dbReference>
<dbReference type="AlphaFoldDB" id="A0A0A7RG15"/>
<dbReference type="InterPro" id="IPR013325">
    <property type="entry name" value="RNA_pol_sigma_r2"/>
</dbReference>
<evidence type="ECO:0000256" key="3">
    <source>
        <dbReference type="ARBA" id="ARBA00023125"/>
    </source>
</evidence>
<dbReference type="InterPro" id="IPR014284">
    <property type="entry name" value="RNA_pol_sigma-70_dom"/>
</dbReference>
<dbReference type="GO" id="GO:0016987">
    <property type="term" value="F:sigma factor activity"/>
    <property type="evidence" value="ECO:0007669"/>
    <property type="project" value="UniProtKB-KW"/>
</dbReference>
<dbReference type="GO" id="GO:0003677">
    <property type="term" value="F:DNA binding"/>
    <property type="evidence" value="ECO:0007669"/>
    <property type="project" value="UniProtKB-KW"/>
</dbReference>
<evidence type="ECO:0000256" key="4">
    <source>
        <dbReference type="ARBA" id="ARBA00023163"/>
    </source>
</evidence>
<reference evidence="6" key="1">
    <citation type="journal article" date="2014" name="Appl. Environ. Microbiol.">
        <title>Detection and genomic characterization of motility in Lactobacillus curvatus: confirmation of motility in a species outside the Lactobacillus salivarius clade.</title>
        <authorList>
            <person name="Cousin F.J."/>
            <person name="Lynch S.M."/>
            <person name="Harris H.M."/>
            <person name="McCann A."/>
            <person name="Lynch D.B."/>
            <person name="Neville B.A."/>
            <person name="Irisawa T."/>
            <person name="Okada S."/>
            <person name="Endo A."/>
            <person name="O'Toole P.W."/>
        </authorList>
    </citation>
    <scope>NUCLEOTIDE SEQUENCE</scope>
    <source>
        <strain evidence="6">DSM 19972</strain>
    </source>
</reference>
<dbReference type="SUPFAM" id="SSF88659">
    <property type="entry name" value="Sigma3 and sigma4 domains of RNA polymerase sigma factors"/>
    <property type="match status" value="2"/>
</dbReference>
<dbReference type="InterPro" id="IPR013324">
    <property type="entry name" value="RNA_pol_sigma_r3/r4-like"/>
</dbReference>
<dbReference type="Gene3D" id="1.20.140.160">
    <property type="match status" value="1"/>
</dbReference>
<dbReference type="PANTHER" id="PTHR30385">
    <property type="entry name" value="SIGMA FACTOR F FLAGELLAR"/>
    <property type="match status" value="1"/>
</dbReference>
<dbReference type="InterPro" id="IPR007624">
    <property type="entry name" value="RNA_pol_sigma70_r3"/>
</dbReference>
<dbReference type="InterPro" id="IPR007630">
    <property type="entry name" value="RNA_pol_sigma70_r4"/>
</dbReference>
<keyword evidence="4" id="KW-0804">Transcription</keyword>
<sequence>MYELNLEDSVLKYLPLVERVANRISIKNTEYEYGDLYNIGVIGLIDALRKFDATKKVPFESYASIRIKGAIIDEIRKHAKISRYKMTAINQFYKAKQELEQQLKHEATEKELCAKMGITVKQLSEIYENIHFLASVSLEDTLFSHEDGGMVLTDILPDNSTESGEEKLLRGEQRQALVSSIKRLSEREQLILSLYYTEEATLKEIAQILDISIARVSQIHGKVISKLKVLIKEELK</sequence>
<dbReference type="NCBIfam" id="TIGR02937">
    <property type="entry name" value="sigma70-ECF"/>
    <property type="match status" value="1"/>
</dbReference>
<keyword evidence="1" id="KW-0805">Transcription regulation</keyword>
<dbReference type="InterPro" id="IPR007627">
    <property type="entry name" value="RNA_pol_sigma70_r2"/>
</dbReference>
<evidence type="ECO:0000256" key="2">
    <source>
        <dbReference type="ARBA" id="ARBA00023082"/>
    </source>
</evidence>
<dbReference type="InterPro" id="IPR000943">
    <property type="entry name" value="RNA_pol_sigma70"/>
</dbReference>
<dbReference type="NCBIfam" id="TIGR02479">
    <property type="entry name" value="FliA_WhiG"/>
    <property type="match status" value="1"/>
</dbReference>
<dbReference type="Pfam" id="PF04542">
    <property type="entry name" value="Sigma70_r2"/>
    <property type="match status" value="1"/>
</dbReference>
<feature type="domain" description="RNA polymerase sigma-70" evidence="5">
    <location>
        <begin position="201"/>
        <end position="227"/>
    </location>
</feature>
<keyword evidence="2" id="KW-0731">Sigma factor</keyword>
<organism evidence="6">
    <name type="scientific">Liquorilactobacillus oeni</name>
    <dbReference type="NCBI Taxonomy" id="303241"/>
    <lineage>
        <taxon>Bacteria</taxon>
        <taxon>Bacillati</taxon>
        <taxon>Bacillota</taxon>
        <taxon>Bacilli</taxon>
        <taxon>Lactobacillales</taxon>
        <taxon>Lactobacillaceae</taxon>
        <taxon>Liquorilactobacillus</taxon>
    </lineage>
</organism>
<dbReference type="InterPro" id="IPR012845">
    <property type="entry name" value="RNA_pol_sigma_FliA_WhiG"/>
</dbReference>
<name>A0A0A7RG15_9LACO</name>
<dbReference type="SUPFAM" id="SSF88946">
    <property type="entry name" value="Sigma2 domain of RNA polymerase sigma factors"/>
    <property type="match status" value="1"/>
</dbReference>
<evidence type="ECO:0000313" key="6">
    <source>
        <dbReference type="EMBL" id="AJA34192.1"/>
    </source>
</evidence>
<protein>
    <submittedName>
        <fullName evidence="6">RNA polymerase sigma factor FliA</fullName>
    </submittedName>
</protein>
<dbReference type="EMBL" id="KM886868">
    <property type="protein sequence ID" value="AJA34192.1"/>
    <property type="molecule type" value="Genomic_DNA"/>
</dbReference>
<dbReference type="Pfam" id="PF04539">
    <property type="entry name" value="Sigma70_r3"/>
    <property type="match status" value="1"/>
</dbReference>
<dbReference type="PANTHER" id="PTHR30385:SF7">
    <property type="entry name" value="RNA POLYMERASE SIGMA FACTOR FLIA"/>
    <property type="match status" value="1"/>
</dbReference>
<dbReference type="GO" id="GO:0003899">
    <property type="term" value="F:DNA-directed RNA polymerase activity"/>
    <property type="evidence" value="ECO:0007669"/>
    <property type="project" value="InterPro"/>
</dbReference>
<keyword evidence="3" id="KW-0238">DNA-binding</keyword>
<proteinExistence type="predicted"/>
<dbReference type="PROSITE" id="PS00716">
    <property type="entry name" value="SIGMA70_2"/>
    <property type="match status" value="1"/>
</dbReference>
<evidence type="ECO:0000256" key="1">
    <source>
        <dbReference type="ARBA" id="ARBA00023015"/>
    </source>
</evidence>
<accession>A0A0A7RG15</accession>
<gene>
    <name evidence="6" type="primary">fliA</name>
</gene>
<dbReference type="Pfam" id="PF04545">
    <property type="entry name" value="Sigma70_r4"/>
    <property type="match status" value="1"/>
</dbReference>